<dbReference type="SUPFAM" id="SSF52317">
    <property type="entry name" value="Class I glutamine amidotransferase-like"/>
    <property type="match status" value="1"/>
</dbReference>
<accession>A0ABZ0RNI5</accession>
<organism evidence="4 5">
    <name type="scientific">Coraliomargarita algicola</name>
    <dbReference type="NCBI Taxonomy" id="3092156"/>
    <lineage>
        <taxon>Bacteria</taxon>
        <taxon>Pseudomonadati</taxon>
        <taxon>Verrucomicrobiota</taxon>
        <taxon>Opitutia</taxon>
        <taxon>Puniceicoccales</taxon>
        <taxon>Coraliomargaritaceae</taxon>
        <taxon>Coraliomargarita</taxon>
    </lineage>
</organism>
<evidence type="ECO:0000313" key="5">
    <source>
        <dbReference type="Proteomes" id="UP001324993"/>
    </source>
</evidence>
<evidence type="ECO:0000313" key="4">
    <source>
        <dbReference type="EMBL" id="WPJ96696.1"/>
    </source>
</evidence>
<sequence length="1124" mass="126555">MRKLLIHIISLTTFITLNAEVKELNNLTSVEYWTSHEGQSAQATITQWPDRVAVTFEGEKDESFRILLTKPLDLPEWATDWTFIMGNDGGVGRINVWALITDATGQEFRYRLIDPTPEMSAGYPVFKQGFRKVPIRLHTFGLKRPQIGNSESATIRASNGHKLPVAPLQLKGLELVAGSQESKGTLSFGEFKLSGVIAKESSLYYALEGTEHFGEVDPIPYITLADFGHFFGEIYDVEWEMRDQYDGQAILSGHKTFRLTEDDPTSPYAVQLEQRIEFPVKKKGTYWIRSKLRWAKSAKKFPDEIIEKDFRLDVIHSQYDSNPSFEVAMNRPIRLAPERSNFTYEANEALQLPVVFHPANDSMSQADSYRVTIQAFAGTGPITVFSGPLNTSDATTVLADLAEKTEGAWTLKADLLQDGRVVDSKTQLFGLKAGNQHLVKVPQTDALSQSTDPSDGESLIMLYAQLPDNMREKATDRWEAIEPYLNRVPEVTDLLEVPIRWRHLEPLPGIINWTWIDTLMDAAAKRRIKIVLAPSFVSNEPDWIPPAFKQNEEGAVFGHRRYLYKGMRSNLWNADVLRANVMRVVSAMAKRYANHPAMGGYLVLTEHPGDHPYTNWIEGYAPETLQDYHRYLQANWSDLDTINQRWNTHYDSWKAIGVPTKEASPRQHLDWLTFRYDSISDLLMNQVRAIRQADPKHLLEVYGDGLTPKQYQELKKHRVIRANGGAHTPELSGLTKAALAVYDMQERAEEHSVGHWTAYGPYQLDATVFNMLLGGGQNAHMKMFTRTNVPFEELQGPKFSMGRFKQFIPILKELRQVGKPPIEAYVLNNIKARLEKAQSTTFISFATSSVTRSMLESHLIAPLVELSTATQGKLIFALSDFGDSYEAPVIDTLVQYVENGGTLVMTADAGRRSADLPDEEWILLQRFGWEAPKKNGRYGRKERVTTLENDIFKTAGQSFELSGQRWLTHATDADIARYQDGSPALSQKTFGQGRVIVLWSNGLVPPADTKNGVNFIGQIADSIGVPRPSSASHPRIFTNLLKHNTGPSYYGLAYHSGSHMPWGQEGPALDAQTKWTVPTGNYQISELISDRDLGIFSASELEHHGIPCELVRHAVAIYRMTPQP</sequence>
<dbReference type="GO" id="GO:0004565">
    <property type="term" value="F:beta-galactosidase activity"/>
    <property type="evidence" value="ECO:0007669"/>
    <property type="project" value="UniProtKB-EC"/>
</dbReference>
<reference evidence="4 5" key="1">
    <citation type="submission" date="2023-11" db="EMBL/GenBank/DDBJ databases">
        <title>Coraliomargarita sp. nov., isolated from marine algae.</title>
        <authorList>
            <person name="Lee J.K."/>
            <person name="Baek J.H."/>
            <person name="Kim J.M."/>
            <person name="Choi D.G."/>
            <person name="Jeon C.O."/>
        </authorList>
    </citation>
    <scope>NUCLEOTIDE SEQUENCE [LARGE SCALE GENOMIC DNA]</scope>
    <source>
        <strain evidence="4 5">J2-16</strain>
    </source>
</reference>
<dbReference type="RefSeq" id="WP_319833553.1">
    <property type="nucleotide sequence ID" value="NZ_CP138858.1"/>
</dbReference>
<proteinExistence type="predicted"/>
<keyword evidence="2 4" id="KW-0326">Glycosidase</keyword>
<evidence type="ECO:0000259" key="3">
    <source>
        <dbReference type="Pfam" id="PF02449"/>
    </source>
</evidence>
<dbReference type="EMBL" id="CP138858">
    <property type="protein sequence ID" value="WPJ96696.1"/>
    <property type="molecule type" value="Genomic_DNA"/>
</dbReference>
<dbReference type="PANTHER" id="PTHR36447">
    <property type="entry name" value="BETA-GALACTOSIDASE GANA"/>
    <property type="match status" value="1"/>
</dbReference>
<dbReference type="InterPro" id="IPR029062">
    <property type="entry name" value="Class_I_gatase-like"/>
</dbReference>
<dbReference type="Proteomes" id="UP001324993">
    <property type="component" value="Chromosome"/>
</dbReference>
<dbReference type="InterPro" id="IPR017853">
    <property type="entry name" value="GH"/>
</dbReference>
<evidence type="ECO:0000256" key="2">
    <source>
        <dbReference type="ARBA" id="ARBA00023295"/>
    </source>
</evidence>
<name>A0ABZ0RNI5_9BACT</name>
<dbReference type="SUPFAM" id="SSF51445">
    <property type="entry name" value="(Trans)glycosidases"/>
    <property type="match status" value="1"/>
</dbReference>
<protein>
    <submittedName>
        <fullName evidence="4">Beta-galactosidase</fullName>
        <ecNumber evidence="4">3.2.1.23</ecNumber>
    </submittedName>
</protein>
<dbReference type="InterPro" id="IPR003476">
    <property type="entry name" value="Glyco_hydro_42"/>
</dbReference>
<evidence type="ECO:0000256" key="1">
    <source>
        <dbReference type="ARBA" id="ARBA00022801"/>
    </source>
</evidence>
<keyword evidence="1 4" id="KW-0378">Hydrolase</keyword>
<keyword evidence="5" id="KW-1185">Reference proteome</keyword>
<dbReference type="PANTHER" id="PTHR36447:SF1">
    <property type="entry name" value="BETA-GALACTOSIDASE GANA"/>
    <property type="match status" value="1"/>
</dbReference>
<dbReference type="Gene3D" id="3.20.20.80">
    <property type="entry name" value="Glycosidases"/>
    <property type="match status" value="1"/>
</dbReference>
<dbReference type="Gene3D" id="3.40.50.880">
    <property type="match status" value="1"/>
</dbReference>
<gene>
    <name evidence="4" type="ORF">SH580_03130</name>
</gene>
<dbReference type="InterPro" id="IPR013529">
    <property type="entry name" value="Glyco_hydro_42_N"/>
</dbReference>
<feature type="domain" description="Glycoside hydrolase family 42 N-terminal" evidence="3">
    <location>
        <begin position="500"/>
        <end position="698"/>
    </location>
</feature>
<dbReference type="EC" id="3.2.1.23" evidence="4"/>
<dbReference type="Pfam" id="PF02449">
    <property type="entry name" value="Glyco_hydro_42"/>
    <property type="match status" value="1"/>
</dbReference>